<dbReference type="InterPro" id="IPR029464">
    <property type="entry name" value="HSDR_N"/>
</dbReference>
<dbReference type="Proteomes" id="UP000018851">
    <property type="component" value="Chromosome"/>
</dbReference>
<gene>
    <name evidence="2" type="ORF">NX02_03615</name>
</gene>
<dbReference type="RefSeq" id="WP_342671296.1">
    <property type="nucleotide sequence ID" value="NZ_CP006644.1"/>
</dbReference>
<sequence>MVMDLATKLIELEKRTAQHRELLLTEEAAKTALVMPFLQALGYDVFNPAEVIPEFTADVGIKKGEKVDYALCIDGKVSLLLECKPSSVDLDPKHASQLYRYFSTTPARIAVLTNGVTYQFYSDIEQPNVMDAKPFFIFSMDGIRRSDPATLERFAKSQFDIDAIVAEAGRLKLASLMRIEVEKEFAAPSDEFVRLMAARVLPGSRFTAAVKEQLQPVIVASIGSLIRDRVNDRLTSALNVANPASEVIPEGETDDMSDAGDGIITTEDEIAGFRIVQAIAARHIDPQRAIIRDSKSYCAILLDDNNRKPLARLHFNSLTTRYVGTFSGKAETRHRVSALTDIYKLEAAIVERIRELDEGASSA</sequence>
<dbReference type="InterPro" id="IPR017035">
    <property type="entry name" value="UCP035009_HsdR_All3000-type"/>
</dbReference>
<protein>
    <recommendedName>
        <fullName evidence="1">Type I restriction enzyme R protein N-terminal domain-containing protein</fullName>
    </recommendedName>
</protein>
<accession>W0A7P8</accession>
<dbReference type="AlphaFoldDB" id="W0A7P8"/>
<keyword evidence="3" id="KW-1185">Reference proteome</keyword>
<dbReference type="Pfam" id="PF13588">
    <property type="entry name" value="HSDR_N_2"/>
    <property type="match status" value="1"/>
</dbReference>
<dbReference type="KEGG" id="ssan:NX02_03615"/>
<dbReference type="EMBL" id="CP006644">
    <property type="protein sequence ID" value="AHE52477.1"/>
    <property type="molecule type" value="Genomic_DNA"/>
</dbReference>
<evidence type="ECO:0000313" key="3">
    <source>
        <dbReference type="Proteomes" id="UP000018851"/>
    </source>
</evidence>
<evidence type="ECO:0000313" key="2">
    <source>
        <dbReference type="EMBL" id="AHE52477.1"/>
    </source>
</evidence>
<name>W0A7P8_9SPHN</name>
<dbReference type="PATRIC" id="fig|1123269.5.peg.708"/>
<dbReference type="HOGENOM" id="CLU_045501_0_0_5"/>
<evidence type="ECO:0000259" key="1">
    <source>
        <dbReference type="Pfam" id="PF13588"/>
    </source>
</evidence>
<feature type="domain" description="Type I restriction enzyme R protein N-terminal" evidence="1">
    <location>
        <begin position="33"/>
        <end position="122"/>
    </location>
</feature>
<dbReference type="eggNOG" id="COG4748">
    <property type="taxonomic scope" value="Bacteria"/>
</dbReference>
<dbReference type="PIRSF" id="PIRSF035009">
    <property type="entry name" value="UCP035009_HSDR_N"/>
    <property type="match status" value="1"/>
</dbReference>
<reference evidence="2 3" key="1">
    <citation type="submission" date="2013-07" db="EMBL/GenBank/DDBJ databases">
        <title>Completed genome of Sphingomonas sanxanigenens NX02.</title>
        <authorList>
            <person name="Ma T."/>
            <person name="Huang H."/>
            <person name="Wu M."/>
            <person name="Li X."/>
            <person name="Li G."/>
        </authorList>
    </citation>
    <scope>NUCLEOTIDE SEQUENCE [LARGE SCALE GENOMIC DNA]</scope>
    <source>
        <strain evidence="2 3">NX02</strain>
    </source>
</reference>
<organism evidence="2 3">
    <name type="scientific">Sphingomonas sanxanigenens DSM 19645 = NX02</name>
    <dbReference type="NCBI Taxonomy" id="1123269"/>
    <lineage>
        <taxon>Bacteria</taxon>
        <taxon>Pseudomonadati</taxon>
        <taxon>Pseudomonadota</taxon>
        <taxon>Alphaproteobacteria</taxon>
        <taxon>Sphingomonadales</taxon>
        <taxon>Sphingomonadaceae</taxon>
        <taxon>Sphingomonas</taxon>
    </lineage>
</organism>
<proteinExistence type="predicted"/>